<evidence type="ECO:0000313" key="2">
    <source>
        <dbReference type="EMBL" id="CAL5981069.1"/>
    </source>
</evidence>
<dbReference type="EMBL" id="CAXDID020000013">
    <property type="protein sequence ID" value="CAL5981069.1"/>
    <property type="molecule type" value="Genomic_DNA"/>
</dbReference>
<keyword evidence="3" id="KW-1185">Reference proteome</keyword>
<keyword evidence="1" id="KW-0175">Coiled coil</keyword>
<reference evidence="2 3" key="1">
    <citation type="submission" date="2024-07" db="EMBL/GenBank/DDBJ databases">
        <authorList>
            <person name="Akdeniz Z."/>
        </authorList>
    </citation>
    <scope>NUCLEOTIDE SEQUENCE [LARGE SCALE GENOMIC DNA]</scope>
</reference>
<sequence>MSNLFSKLQQDNFELLQYLQINNRPSIILNAFTQINAELKECVKLQSLAQQQKFIQILSLFDVVQQNMQFVQSKDVQFRLQQHIDDFHAFVKQSDEVAYEMCDSIKSVDVSALESAPQFEQLTQTQQNMQQTSAIVTSELQTSLQNQILRVHGVLSQQLLKIQAAQEKILQNQSEAAELPSIARSLILQNTKRLDDSVLDLGQKQFQLMRSNACQAQQIEQLNDLVSSCVQKLNTQELSNFQNEQQLLNLQQQISIQNSKTLQYESQLQKFGAEELSLKRTIDQLLQLKQSIEPKTNQLLKLISEVKTQTEQKNLLINNVNQAITQQNASNEINHQINLQNEQKLRILSQNYEQQNTETEEKINNLQQTINQMQETIQSQQKHIKNQEILTQSLEKLIKNEQLKDEEKDKLVVTKKNKYQWE</sequence>
<name>A0ABP1GWS8_9EUKA</name>
<accession>A0ABP1GWS8</accession>
<dbReference type="Proteomes" id="UP001642409">
    <property type="component" value="Unassembled WGS sequence"/>
</dbReference>
<evidence type="ECO:0000313" key="3">
    <source>
        <dbReference type="Proteomes" id="UP001642409"/>
    </source>
</evidence>
<proteinExistence type="predicted"/>
<feature type="coiled-coil region" evidence="1">
    <location>
        <begin position="342"/>
        <end position="390"/>
    </location>
</feature>
<organism evidence="2 3">
    <name type="scientific">Hexamita inflata</name>
    <dbReference type="NCBI Taxonomy" id="28002"/>
    <lineage>
        <taxon>Eukaryota</taxon>
        <taxon>Metamonada</taxon>
        <taxon>Diplomonadida</taxon>
        <taxon>Hexamitidae</taxon>
        <taxon>Hexamitinae</taxon>
        <taxon>Hexamita</taxon>
    </lineage>
</organism>
<comment type="caution">
    <text evidence="2">The sequence shown here is derived from an EMBL/GenBank/DDBJ whole genome shotgun (WGS) entry which is preliminary data.</text>
</comment>
<evidence type="ECO:0000256" key="1">
    <source>
        <dbReference type="SAM" id="Coils"/>
    </source>
</evidence>
<gene>
    <name evidence="2" type="ORF">HINF_LOCUS6471</name>
</gene>
<protein>
    <submittedName>
        <fullName evidence="2">Hypothetical_protein</fullName>
    </submittedName>
</protein>